<dbReference type="RefSeq" id="WP_181494774.1">
    <property type="nucleotide sequence ID" value="NZ_CP032152.1"/>
</dbReference>
<protein>
    <submittedName>
        <fullName evidence="1">Uncharacterized protein</fullName>
    </submittedName>
</protein>
<evidence type="ECO:0000313" key="2">
    <source>
        <dbReference type="Proteomes" id="UP000261812"/>
    </source>
</evidence>
<accession>A0A3B7MC87</accession>
<proteinExistence type="predicted"/>
<organism evidence="1 2">
    <name type="scientific">Thermosynechococcus sichuanensis E542</name>
    <dbReference type="NCBI Taxonomy" id="2016101"/>
    <lineage>
        <taxon>Bacteria</taxon>
        <taxon>Bacillati</taxon>
        <taxon>Cyanobacteriota</taxon>
        <taxon>Cyanophyceae</taxon>
        <taxon>Acaryochloridales</taxon>
        <taxon>Thermosynechococcaceae</taxon>
        <taxon>Thermosynechococcus</taxon>
        <taxon>Thermosynechococcus sichuanensis</taxon>
    </lineage>
</organism>
<dbReference type="Proteomes" id="UP000261812">
    <property type="component" value="Chromosome"/>
</dbReference>
<keyword evidence="2" id="KW-1185">Reference proteome</keyword>
<reference evidence="2" key="1">
    <citation type="submission" date="2018-09" db="EMBL/GenBank/DDBJ databases">
        <title>Complete genome sequence of thermophilic cyanobacteria strain Thermosynechococcus elongatus PKUAC-SCTE542.</title>
        <authorList>
            <person name="Liang Y."/>
            <person name="Tang J."/>
            <person name="Daroch M."/>
        </authorList>
    </citation>
    <scope>NUCLEOTIDE SEQUENCE [LARGE SCALE GENOMIC DNA]</scope>
    <source>
        <strain evidence="2">E542</strain>
    </source>
</reference>
<dbReference type="KEGG" id="tsq:D3A95_09440"/>
<dbReference type="EMBL" id="CP032152">
    <property type="protein sequence ID" value="AXY68237.1"/>
    <property type="molecule type" value="Genomic_DNA"/>
</dbReference>
<sequence length="111" mass="12908">MKYFFLTEGWQIGRVWEPQGLWNEQAWRRSPVITRTCLYILEGEEKLWLYQVEEMVLMVEVKPSHPDPASTIGQVVLKRLMSAEDVLTYLCTTPAIAKIQVERTSPPSDRP</sequence>
<name>A0A3B7MC87_9CYAN</name>
<gene>
    <name evidence="1" type="ORF">D3A95_09440</name>
</gene>
<evidence type="ECO:0000313" key="1">
    <source>
        <dbReference type="EMBL" id="AXY68237.1"/>
    </source>
</evidence>
<dbReference type="AlphaFoldDB" id="A0A3B7MC87"/>